<protein>
    <submittedName>
        <fullName evidence="1">Uncharacterized protein</fullName>
    </submittedName>
</protein>
<reference evidence="1" key="1">
    <citation type="submission" date="2014-11" db="EMBL/GenBank/DDBJ databases">
        <authorList>
            <person name="Amaro Gonzalez C."/>
        </authorList>
    </citation>
    <scope>NUCLEOTIDE SEQUENCE</scope>
</reference>
<dbReference type="EMBL" id="GBXM01093795">
    <property type="protein sequence ID" value="JAH14782.1"/>
    <property type="molecule type" value="Transcribed_RNA"/>
</dbReference>
<name>A0A0E9QE72_ANGAN</name>
<proteinExistence type="predicted"/>
<dbReference type="AlphaFoldDB" id="A0A0E9QE72"/>
<evidence type="ECO:0000313" key="1">
    <source>
        <dbReference type="EMBL" id="JAH14782.1"/>
    </source>
</evidence>
<reference evidence="1" key="2">
    <citation type="journal article" date="2015" name="Fish Shellfish Immunol.">
        <title>Early steps in the European eel (Anguilla anguilla)-Vibrio vulnificus interaction in the gills: Role of the RtxA13 toxin.</title>
        <authorList>
            <person name="Callol A."/>
            <person name="Pajuelo D."/>
            <person name="Ebbesson L."/>
            <person name="Teles M."/>
            <person name="MacKenzie S."/>
            <person name="Amaro C."/>
        </authorList>
    </citation>
    <scope>NUCLEOTIDE SEQUENCE</scope>
</reference>
<accession>A0A0E9QE72</accession>
<sequence>MLILVLTTAISCYLCLEGLFKAHYFKKCQEE</sequence>
<organism evidence="1">
    <name type="scientific">Anguilla anguilla</name>
    <name type="common">European freshwater eel</name>
    <name type="synonym">Muraena anguilla</name>
    <dbReference type="NCBI Taxonomy" id="7936"/>
    <lineage>
        <taxon>Eukaryota</taxon>
        <taxon>Metazoa</taxon>
        <taxon>Chordata</taxon>
        <taxon>Craniata</taxon>
        <taxon>Vertebrata</taxon>
        <taxon>Euteleostomi</taxon>
        <taxon>Actinopterygii</taxon>
        <taxon>Neopterygii</taxon>
        <taxon>Teleostei</taxon>
        <taxon>Anguilliformes</taxon>
        <taxon>Anguillidae</taxon>
        <taxon>Anguilla</taxon>
    </lineage>
</organism>